<feature type="transmembrane region" description="Helical" evidence="1">
    <location>
        <begin position="375"/>
        <end position="392"/>
    </location>
</feature>
<feature type="transmembrane region" description="Helical" evidence="1">
    <location>
        <begin position="60"/>
        <end position="81"/>
    </location>
</feature>
<dbReference type="EMBL" id="FZNS01000001">
    <property type="protein sequence ID" value="SNR31929.1"/>
    <property type="molecule type" value="Genomic_DNA"/>
</dbReference>
<feature type="transmembrane region" description="Helical" evidence="1">
    <location>
        <begin position="239"/>
        <end position="259"/>
    </location>
</feature>
<dbReference type="RefSeq" id="WP_143436967.1">
    <property type="nucleotide sequence ID" value="NZ_FZNS01000001.1"/>
</dbReference>
<feature type="transmembrane region" description="Helical" evidence="1">
    <location>
        <begin position="117"/>
        <end position="135"/>
    </location>
</feature>
<keyword evidence="1" id="KW-1133">Transmembrane helix</keyword>
<sequence length="596" mass="68864">MQQTKFLWITGLISLTVISVYLTLLLQSHSYQAFLRFADTEYNNTFYHATPYVTGTTYSIFRAFLSILCICSLFVLLHACAKRNTIYTELAHLRKESRAARLELFIAWNRTSYNQRLIALLLGSSVLIARIFYFFNYPVSDDEITSYNFFVSKGITYVSSYYPLPNNHILYNSICWFFHQLHVNFYWTSRLPTLLISGAGTYLVYLLLLRFSNFTIATCAVFIFCFSPYGLEYAFVGRGYFLLFCLASISFFAGIQLIYEPNKYKRLSWFIIISSSILGFYTVPTFLYPFLSLLVILTISFVKHKRKNDILNLAVACAIIALCGTLLYTPVLAVSGLQSLIGNKYVAAKNAHEFWATFLPFYSYSEGFITGQERLGIWFTACLIIVCVYVLQTEKSSKLRLLGIISCAYVLLPFLFVVAQRVLTPARVLSYRVLFLALLFGICYDRLSNVLFPSRRVWLVLIPIGIFLYGIYGIFHTEQRIYPLRVADQRIHTVYQLLHAKNSRRILVNSRDYVLLLYHYLHQQDPSIIINTEPQPSTAYEYAVIDYDKHPPNFVGLSAKEVYHDGYVRVFSYHVQQSAAHLPYQQILEKTKSAYR</sequence>
<keyword evidence="1" id="KW-0812">Transmembrane</keyword>
<organism evidence="2 3">
    <name type="scientific">Hymenobacter mucosus</name>
    <dbReference type="NCBI Taxonomy" id="1411120"/>
    <lineage>
        <taxon>Bacteria</taxon>
        <taxon>Pseudomonadati</taxon>
        <taxon>Bacteroidota</taxon>
        <taxon>Cytophagia</taxon>
        <taxon>Cytophagales</taxon>
        <taxon>Hymenobacteraceae</taxon>
        <taxon>Hymenobacter</taxon>
    </lineage>
</organism>
<feature type="transmembrane region" description="Helical" evidence="1">
    <location>
        <begin position="429"/>
        <end position="445"/>
    </location>
</feature>
<keyword evidence="3" id="KW-1185">Reference proteome</keyword>
<feature type="transmembrane region" description="Helical" evidence="1">
    <location>
        <begin position="7"/>
        <end position="26"/>
    </location>
</feature>
<accession>A0A238VEG7</accession>
<protein>
    <recommendedName>
        <fullName evidence="4">Dolichyl-phosphate-mannose-protein mannosyltransferase</fullName>
    </recommendedName>
</protein>
<evidence type="ECO:0000256" key="1">
    <source>
        <dbReference type="SAM" id="Phobius"/>
    </source>
</evidence>
<proteinExistence type="predicted"/>
<evidence type="ECO:0008006" key="4">
    <source>
        <dbReference type="Google" id="ProtNLM"/>
    </source>
</evidence>
<dbReference type="AlphaFoldDB" id="A0A238VEG7"/>
<reference evidence="3" key="1">
    <citation type="submission" date="2017-06" db="EMBL/GenBank/DDBJ databases">
        <authorList>
            <person name="Varghese N."/>
            <person name="Submissions S."/>
        </authorList>
    </citation>
    <scope>NUCLEOTIDE SEQUENCE [LARGE SCALE GENOMIC DNA]</scope>
    <source>
        <strain evidence="3">DSM 28041</strain>
    </source>
</reference>
<name>A0A238VEG7_9BACT</name>
<evidence type="ECO:0000313" key="2">
    <source>
        <dbReference type="EMBL" id="SNR31929.1"/>
    </source>
</evidence>
<feature type="transmembrane region" description="Helical" evidence="1">
    <location>
        <begin position="399"/>
        <end position="423"/>
    </location>
</feature>
<gene>
    <name evidence="2" type="ORF">SAMN06269173_101441</name>
</gene>
<feature type="transmembrane region" description="Helical" evidence="1">
    <location>
        <begin position="457"/>
        <end position="475"/>
    </location>
</feature>
<evidence type="ECO:0000313" key="3">
    <source>
        <dbReference type="Proteomes" id="UP000198310"/>
    </source>
</evidence>
<feature type="transmembrane region" description="Helical" evidence="1">
    <location>
        <begin position="202"/>
        <end position="227"/>
    </location>
</feature>
<feature type="transmembrane region" description="Helical" evidence="1">
    <location>
        <begin position="310"/>
        <end position="329"/>
    </location>
</feature>
<dbReference type="Proteomes" id="UP000198310">
    <property type="component" value="Unassembled WGS sequence"/>
</dbReference>
<feature type="transmembrane region" description="Helical" evidence="1">
    <location>
        <begin position="271"/>
        <end position="298"/>
    </location>
</feature>
<keyword evidence="1" id="KW-0472">Membrane</keyword>